<dbReference type="GO" id="GO:0003924">
    <property type="term" value="F:GTPase activity"/>
    <property type="evidence" value="ECO:0007669"/>
    <property type="project" value="UniProtKB-UniRule"/>
</dbReference>
<evidence type="ECO:0000256" key="6">
    <source>
        <dbReference type="ARBA" id="ARBA00022741"/>
    </source>
</evidence>
<dbReference type="PANTHER" id="PTHR43381">
    <property type="entry name" value="TRANSLATION INITIATION FACTOR IF-2-RELATED"/>
    <property type="match status" value="1"/>
</dbReference>
<dbReference type="SUPFAM" id="SSF50447">
    <property type="entry name" value="Translation proteins"/>
    <property type="match status" value="2"/>
</dbReference>
<dbReference type="Pfam" id="PF22042">
    <property type="entry name" value="EF-G_D2"/>
    <property type="match status" value="1"/>
</dbReference>
<dbReference type="Proteomes" id="UP000201728">
    <property type="component" value="Chromosome"/>
</dbReference>
<dbReference type="HAMAP" id="MF_00100_B">
    <property type="entry name" value="IF_2_B"/>
    <property type="match status" value="1"/>
</dbReference>
<dbReference type="GO" id="GO:0005525">
    <property type="term" value="F:GTP binding"/>
    <property type="evidence" value="ECO:0007669"/>
    <property type="project" value="UniProtKB-KW"/>
</dbReference>
<dbReference type="InterPro" id="IPR005225">
    <property type="entry name" value="Small_GTP-bd"/>
</dbReference>
<feature type="binding site" evidence="9">
    <location>
        <begin position="372"/>
        <end position="379"/>
    </location>
    <ligand>
        <name>GTP</name>
        <dbReference type="ChEBI" id="CHEBI:37565"/>
    </ligand>
</feature>
<dbReference type="FunFam" id="3.40.50.10050:FF:000001">
    <property type="entry name" value="Translation initiation factor IF-2"/>
    <property type="match status" value="1"/>
</dbReference>
<dbReference type="Gene3D" id="3.30.56.50">
    <property type="entry name" value="Putative DNA-binding domain, N-terminal subdomain of bacterial translation initiation factor IF2"/>
    <property type="match status" value="1"/>
</dbReference>
<proteinExistence type="inferred from homology"/>
<dbReference type="SUPFAM" id="SSF46955">
    <property type="entry name" value="Putative DNA-binding domain"/>
    <property type="match status" value="1"/>
</dbReference>
<organism evidence="14 15">
    <name type="scientific">Legionella clemsonensis</name>
    <dbReference type="NCBI Taxonomy" id="1867846"/>
    <lineage>
        <taxon>Bacteria</taxon>
        <taxon>Pseudomonadati</taxon>
        <taxon>Pseudomonadota</taxon>
        <taxon>Gammaproteobacteria</taxon>
        <taxon>Legionellales</taxon>
        <taxon>Legionellaceae</taxon>
        <taxon>Legionella</taxon>
    </lineage>
</organism>
<dbReference type="FunFam" id="2.40.30.10:FF:000007">
    <property type="entry name" value="Translation initiation factor IF-2"/>
    <property type="match status" value="1"/>
</dbReference>
<feature type="compositionally biased region" description="Acidic residues" evidence="12">
    <location>
        <begin position="147"/>
        <end position="166"/>
    </location>
</feature>
<dbReference type="InterPro" id="IPR053905">
    <property type="entry name" value="EF-G-like_DII"/>
</dbReference>
<feature type="region of interest" description="G-domain" evidence="9">
    <location>
        <begin position="366"/>
        <end position="514"/>
    </location>
</feature>
<evidence type="ECO:0000256" key="2">
    <source>
        <dbReference type="ARBA" id="ARBA00007733"/>
    </source>
</evidence>
<dbReference type="InterPro" id="IPR006847">
    <property type="entry name" value="IF2_N"/>
</dbReference>
<dbReference type="GO" id="GO:0005829">
    <property type="term" value="C:cytosol"/>
    <property type="evidence" value="ECO:0007669"/>
    <property type="project" value="TreeGrafter"/>
</dbReference>
<feature type="binding site" evidence="9">
    <location>
        <begin position="472"/>
        <end position="475"/>
    </location>
    <ligand>
        <name>GTP</name>
        <dbReference type="ChEBI" id="CHEBI:37565"/>
    </ligand>
</feature>
<dbReference type="CDD" id="cd03692">
    <property type="entry name" value="mtIF2_IVc"/>
    <property type="match status" value="1"/>
</dbReference>
<dbReference type="FunFam" id="3.40.50.300:FF:000019">
    <property type="entry name" value="Translation initiation factor IF-2"/>
    <property type="match status" value="1"/>
</dbReference>
<dbReference type="Gene3D" id="3.40.50.300">
    <property type="entry name" value="P-loop containing nucleotide triphosphate hydrolases"/>
    <property type="match status" value="1"/>
</dbReference>
<evidence type="ECO:0000256" key="9">
    <source>
        <dbReference type="HAMAP-Rule" id="MF_00100"/>
    </source>
</evidence>
<dbReference type="NCBIfam" id="TIGR00487">
    <property type="entry name" value="IF-2"/>
    <property type="match status" value="1"/>
</dbReference>
<protein>
    <recommendedName>
        <fullName evidence="3 9">Translation initiation factor IF-2</fullName>
    </recommendedName>
</protein>
<feature type="region of interest" description="Disordered" evidence="12">
    <location>
        <begin position="202"/>
        <end position="261"/>
    </location>
</feature>
<dbReference type="InterPro" id="IPR015760">
    <property type="entry name" value="TIF_IF2"/>
</dbReference>
<feature type="domain" description="Tr-type G" evidence="13">
    <location>
        <begin position="363"/>
        <end position="532"/>
    </location>
</feature>
<dbReference type="InterPro" id="IPR009061">
    <property type="entry name" value="DNA-bd_dom_put_sf"/>
</dbReference>
<accession>A0A222NZ71</accession>
<keyword evidence="8 9" id="KW-0342">GTP-binding</keyword>
<dbReference type="InterPro" id="IPR027417">
    <property type="entry name" value="P-loop_NTPase"/>
</dbReference>
<evidence type="ECO:0000256" key="12">
    <source>
        <dbReference type="SAM" id="MobiDB-lite"/>
    </source>
</evidence>
<dbReference type="OrthoDB" id="9811804at2"/>
<evidence type="ECO:0000256" key="5">
    <source>
        <dbReference type="ARBA" id="ARBA00022540"/>
    </source>
</evidence>
<dbReference type="SUPFAM" id="SSF52540">
    <property type="entry name" value="P-loop containing nucleoside triphosphate hydrolases"/>
    <property type="match status" value="1"/>
</dbReference>
<dbReference type="InterPro" id="IPR013575">
    <property type="entry name" value="IF2_assoc_dom_bac"/>
</dbReference>
<dbReference type="Gene3D" id="2.40.30.10">
    <property type="entry name" value="Translation factors"/>
    <property type="match status" value="2"/>
</dbReference>
<evidence type="ECO:0000313" key="14">
    <source>
        <dbReference type="EMBL" id="ASQ44869.1"/>
    </source>
</evidence>
<feature type="region of interest" description="Disordered" evidence="12">
    <location>
        <begin position="123"/>
        <end position="166"/>
    </location>
</feature>
<reference evidence="15" key="1">
    <citation type="submission" date="2016-07" db="EMBL/GenBank/DDBJ databases">
        <authorList>
            <person name="Florea S."/>
            <person name="Webb J.S."/>
            <person name="Jaromczyk J."/>
            <person name="Schardl C.L."/>
        </authorList>
    </citation>
    <scope>NUCLEOTIDE SEQUENCE [LARGE SCALE GENOMIC DNA]</scope>
    <source>
        <strain evidence="15">CDC-D5610</strain>
    </source>
</reference>
<dbReference type="PROSITE" id="PS01176">
    <property type="entry name" value="IF2"/>
    <property type="match status" value="1"/>
</dbReference>
<dbReference type="Pfam" id="PF08364">
    <property type="entry name" value="IF2_assoc"/>
    <property type="match status" value="1"/>
</dbReference>
<feature type="compositionally biased region" description="Acidic residues" evidence="12">
    <location>
        <begin position="124"/>
        <end position="133"/>
    </location>
</feature>
<dbReference type="KEGG" id="lcd:clem_01525"/>
<dbReference type="CDD" id="cd01887">
    <property type="entry name" value="IF2_eIF5B"/>
    <property type="match status" value="1"/>
</dbReference>
<dbReference type="Pfam" id="PF11987">
    <property type="entry name" value="IF-2"/>
    <property type="match status" value="1"/>
</dbReference>
<dbReference type="InterPro" id="IPR044145">
    <property type="entry name" value="IF2_II"/>
</dbReference>
<comment type="similarity">
    <text evidence="2 9 10">Belongs to the TRAFAC class translation factor GTPase superfamily. Classic translation factor GTPase family. IF-2 subfamily.</text>
</comment>
<gene>
    <name evidence="9 14" type="primary">infB</name>
    <name evidence="14" type="ORF">clem_01525</name>
</gene>
<dbReference type="FunFam" id="2.40.30.10:FF:000008">
    <property type="entry name" value="Translation initiation factor IF-2"/>
    <property type="match status" value="1"/>
</dbReference>
<name>A0A222NZ71_9GAMM</name>
<dbReference type="Pfam" id="PF00009">
    <property type="entry name" value="GTP_EFTU"/>
    <property type="match status" value="1"/>
</dbReference>
<feature type="compositionally biased region" description="Basic and acidic residues" evidence="12">
    <location>
        <begin position="211"/>
        <end position="221"/>
    </location>
</feature>
<keyword evidence="15" id="KW-1185">Reference proteome</keyword>
<dbReference type="InterPro" id="IPR000178">
    <property type="entry name" value="TF_IF2_bacterial-like"/>
</dbReference>
<feature type="compositionally biased region" description="Basic residues" evidence="12">
    <location>
        <begin position="242"/>
        <end position="255"/>
    </location>
</feature>
<evidence type="ECO:0000256" key="7">
    <source>
        <dbReference type="ARBA" id="ARBA00022917"/>
    </source>
</evidence>
<dbReference type="GO" id="GO:0003743">
    <property type="term" value="F:translation initiation factor activity"/>
    <property type="evidence" value="ECO:0007669"/>
    <property type="project" value="UniProtKB-UniRule"/>
</dbReference>
<keyword evidence="4 9" id="KW-0963">Cytoplasm</keyword>
<evidence type="ECO:0000256" key="10">
    <source>
        <dbReference type="RuleBase" id="RU000644"/>
    </source>
</evidence>
<dbReference type="Pfam" id="PF04760">
    <property type="entry name" value="IF2_N"/>
    <property type="match status" value="2"/>
</dbReference>
<evidence type="ECO:0000256" key="4">
    <source>
        <dbReference type="ARBA" id="ARBA00022490"/>
    </source>
</evidence>
<evidence type="ECO:0000256" key="11">
    <source>
        <dbReference type="RuleBase" id="RU000645"/>
    </source>
</evidence>
<evidence type="ECO:0000313" key="15">
    <source>
        <dbReference type="Proteomes" id="UP000201728"/>
    </source>
</evidence>
<comment type="function">
    <text evidence="9 10">One of the essential components for the initiation of protein synthesis. Protects formylmethionyl-tRNA from spontaneous hydrolysis and promotes its binding to the 30S ribosomal subunits. Also involved in the hydrolysis of GTP during the formation of the 70S ribosomal complex.</text>
</comment>
<dbReference type="InterPro" id="IPR004161">
    <property type="entry name" value="EFTu-like_2"/>
</dbReference>
<dbReference type="PANTHER" id="PTHR43381:SF5">
    <property type="entry name" value="TR-TYPE G DOMAIN-CONTAINING PROTEIN"/>
    <property type="match status" value="1"/>
</dbReference>
<dbReference type="SUPFAM" id="SSF52156">
    <property type="entry name" value="Initiation factor IF2/eIF5b, domain 3"/>
    <property type="match status" value="1"/>
</dbReference>
<dbReference type="CDD" id="cd03702">
    <property type="entry name" value="IF2_mtIF2_II"/>
    <property type="match status" value="1"/>
</dbReference>
<dbReference type="InterPro" id="IPR036925">
    <property type="entry name" value="TIF_IF2_dom3_sf"/>
</dbReference>
<dbReference type="InterPro" id="IPR009000">
    <property type="entry name" value="Transl_B-barrel_sf"/>
</dbReference>
<dbReference type="EMBL" id="CP016397">
    <property type="protein sequence ID" value="ASQ44869.1"/>
    <property type="molecule type" value="Genomic_DNA"/>
</dbReference>
<dbReference type="NCBIfam" id="TIGR00231">
    <property type="entry name" value="small_GTP"/>
    <property type="match status" value="1"/>
</dbReference>
<keyword evidence="5 9" id="KW-0396">Initiation factor</keyword>
<evidence type="ECO:0000259" key="13">
    <source>
        <dbReference type="PROSITE" id="PS51722"/>
    </source>
</evidence>
<dbReference type="Gene3D" id="3.40.50.10050">
    <property type="entry name" value="Translation initiation factor IF- 2, domain 3"/>
    <property type="match status" value="1"/>
</dbReference>
<evidence type="ECO:0000256" key="1">
    <source>
        <dbReference type="ARBA" id="ARBA00004496"/>
    </source>
</evidence>
<dbReference type="AlphaFoldDB" id="A0A222NZ71"/>
<keyword evidence="6 9" id="KW-0547">Nucleotide-binding</keyword>
<dbReference type="InterPro" id="IPR000795">
    <property type="entry name" value="T_Tr_GTP-bd_dom"/>
</dbReference>
<evidence type="ECO:0000256" key="8">
    <source>
        <dbReference type="ARBA" id="ARBA00023134"/>
    </source>
</evidence>
<dbReference type="InterPro" id="IPR023115">
    <property type="entry name" value="TIF_IF2_dom3"/>
</dbReference>
<feature type="binding site" evidence="9">
    <location>
        <begin position="418"/>
        <end position="422"/>
    </location>
    <ligand>
        <name>GTP</name>
        <dbReference type="ChEBI" id="CHEBI:37565"/>
    </ligand>
</feature>
<comment type="subcellular location">
    <subcellularLocation>
        <location evidence="1 9 11">Cytoplasm</location>
    </subcellularLocation>
</comment>
<keyword evidence="7 9" id="KW-0648">Protein biosynthesis</keyword>
<dbReference type="PROSITE" id="PS51722">
    <property type="entry name" value="G_TR_2"/>
    <property type="match status" value="1"/>
</dbReference>
<evidence type="ECO:0000256" key="3">
    <source>
        <dbReference type="ARBA" id="ARBA00020675"/>
    </source>
</evidence>
<sequence length="863" mass="93962">MADVTVKQLAQVVGIPAKRLLDQLQEAGLAFTDDNQTLNEDQRRILLNYLNANREVRSTPERITLKRKSLTQVTIGHDIHSGKTIGKTVNVEVRKKRTYVKRSLLEQHETESDIELEHAALEETSPEVTEEADAAALSAEEVPVETTADESVEQTEQETMADEEIQEDMQVEEIPEATPVTTIIPGESIAEEPIEHLEEKVEKAAKKKHHDKEVDSDSEFKRGKKKGKYIAPEQDEDERLMHGRPKRNKPKKRKGNEKSEKYREAEEALTHGFAMPTAPVVREVAIPETITVAELAKRMSVKAAEVIKVMMGLGAMATINQVIDQDTAVIVVEEMGHKPRLLKENAIEDTLGDVISQGSHSESRAPVVTIMGHVDHGKTSLLDYIRRTKVAAGEAGGITQHIGAYHVSTPKGEITFLDTPGHAAFTAMRARGAQVTDIVILIVAADDGVKPQTIEAVQHAKAANVPIIVAVNKMDKPDADPDRVMNELSAYEVIPESWGGDTMFIQISAKSGLGVDELLDAVLLQSEVLELTAPTDGAAKGVVIESRLDKGRGPVATVLVQSGTLHRGDILLAGLQYGRVRALVSDNGTQVDAAGPSIPVEVLGLSAVPHAGDEAIVVPDEKRAREVALFRQGKFRDVKLARRQKSSLEGIFETMASAETKALNIVLKADVQGSVEAIADALVKLSTDEVKVEIIASGVGGITESDVHLAIASNAILIGFNVRADGGAKRLAEQESVSLHYYSVIYDIVDQVKGALSGMLAPQFKEEIVGIAEVRDVFRSPKLGAIAGCMVVEGVVKRNNPIRVLRNNVVIYEGTLESLRRFKDDVIEVRQGFECGIGVKNYNDVKPGDLIEVFETVEIKRDL</sequence>
<dbReference type="Pfam" id="PF03144">
    <property type="entry name" value="GTP_EFTU_D2"/>
    <property type="match status" value="1"/>
</dbReference>